<dbReference type="PANTHER" id="PTHR12370:SF3">
    <property type="entry name" value="PHOSPHOLIPASE B-LIKE 2-RELATED"/>
    <property type="match status" value="1"/>
</dbReference>
<sequence length="144" mass="16273">DAKSTLSDSDRAYAVGYIEGSLSHLRIQQNINNTVKNMGKLPRHISQFLRDQLLWTRSQVQKNPNDRYWKAVGLVQAQFDGLVQGYRAADGKQDTAHCELGLAYINSNNEVGDLKAHWLQDPTDGVPSRNKFDKEVTTELPVLY</sequence>
<keyword evidence="9" id="KW-1185">Reference proteome</keyword>
<dbReference type="STRING" id="667725.A0A0L0G8B5"/>
<protein>
    <recommendedName>
        <fullName evidence="7">Phospholipase B-like</fullName>
        <ecNumber evidence="7">3.1.1.-</ecNumber>
    </recommendedName>
</protein>
<reference evidence="8 9" key="1">
    <citation type="submission" date="2011-02" db="EMBL/GenBank/DDBJ databases">
        <title>The Genome Sequence of Sphaeroforma arctica JP610.</title>
        <authorList>
            <consortium name="The Broad Institute Genome Sequencing Platform"/>
            <person name="Russ C."/>
            <person name="Cuomo C."/>
            <person name="Young S.K."/>
            <person name="Zeng Q."/>
            <person name="Gargeya S."/>
            <person name="Alvarado L."/>
            <person name="Berlin A."/>
            <person name="Chapman S.B."/>
            <person name="Chen Z."/>
            <person name="Freedman E."/>
            <person name="Gellesch M."/>
            <person name="Goldberg J."/>
            <person name="Griggs A."/>
            <person name="Gujja S."/>
            <person name="Heilman E."/>
            <person name="Heiman D."/>
            <person name="Howarth C."/>
            <person name="Mehta T."/>
            <person name="Neiman D."/>
            <person name="Pearson M."/>
            <person name="Roberts A."/>
            <person name="Saif S."/>
            <person name="Shea T."/>
            <person name="Shenoy N."/>
            <person name="Sisk P."/>
            <person name="Stolte C."/>
            <person name="Sykes S."/>
            <person name="White J."/>
            <person name="Yandava C."/>
            <person name="Burger G."/>
            <person name="Gray M.W."/>
            <person name="Holland P.W.H."/>
            <person name="King N."/>
            <person name="Lang F.B.F."/>
            <person name="Roger A.J."/>
            <person name="Ruiz-Trillo I."/>
            <person name="Haas B."/>
            <person name="Nusbaum C."/>
            <person name="Birren B."/>
        </authorList>
    </citation>
    <scope>NUCLEOTIDE SEQUENCE [LARGE SCALE GENOMIC DNA]</scope>
    <source>
        <strain evidence="8 9">JP610</strain>
    </source>
</reference>
<keyword evidence="4 7" id="KW-0442">Lipid degradation</keyword>
<evidence type="ECO:0000256" key="1">
    <source>
        <dbReference type="ARBA" id="ARBA00007835"/>
    </source>
</evidence>
<dbReference type="EMBL" id="KQ241719">
    <property type="protein sequence ID" value="KNC85116.1"/>
    <property type="molecule type" value="Genomic_DNA"/>
</dbReference>
<keyword evidence="2" id="KW-0732">Signal</keyword>
<dbReference type="EC" id="3.1.1.-" evidence="7"/>
<gene>
    <name evidence="8" type="ORF">SARC_02671</name>
</gene>
<keyword evidence="3 7" id="KW-0378">Hydrolase</keyword>
<dbReference type="InterPro" id="IPR007000">
    <property type="entry name" value="PLipase_B-like"/>
</dbReference>
<dbReference type="InterPro" id="IPR043041">
    <property type="entry name" value="PLipase_B-like_dom2"/>
</dbReference>
<keyword evidence="5 7" id="KW-0443">Lipid metabolism</keyword>
<proteinExistence type="inferred from homology"/>
<evidence type="ECO:0000313" key="9">
    <source>
        <dbReference type="Proteomes" id="UP000054560"/>
    </source>
</evidence>
<dbReference type="GO" id="GO:0009395">
    <property type="term" value="P:phospholipid catabolic process"/>
    <property type="evidence" value="ECO:0007669"/>
    <property type="project" value="TreeGrafter"/>
</dbReference>
<dbReference type="GO" id="GO:0004620">
    <property type="term" value="F:phospholipase activity"/>
    <property type="evidence" value="ECO:0007669"/>
    <property type="project" value="InterPro"/>
</dbReference>
<evidence type="ECO:0000256" key="2">
    <source>
        <dbReference type="ARBA" id="ARBA00022729"/>
    </source>
</evidence>
<dbReference type="Proteomes" id="UP000054560">
    <property type="component" value="Unassembled WGS sequence"/>
</dbReference>
<dbReference type="Pfam" id="PF04916">
    <property type="entry name" value="Phospholip_B"/>
    <property type="match status" value="1"/>
</dbReference>
<evidence type="ECO:0000313" key="8">
    <source>
        <dbReference type="EMBL" id="KNC85116.1"/>
    </source>
</evidence>
<dbReference type="OrthoDB" id="443524at2759"/>
<dbReference type="AlphaFoldDB" id="A0A0L0G8B5"/>
<evidence type="ECO:0000256" key="7">
    <source>
        <dbReference type="RuleBase" id="RU364138"/>
    </source>
</evidence>
<dbReference type="GeneID" id="25903175"/>
<dbReference type="RefSeq" id="XP_014159018.1">
    <property type="nucleotide sequence ID" value="XM_014303543.1"/>
</dbReference>
<organism evidence="8 9">
    <name type="scientific">Sphaeroforma arctica JP610</name>
    <dbReference type="NCBI Taxonomy" id="667725"/>
    <lineage>
        <taxon>Eukaryota</taxon>
        <taxon>Ichthyosporea</taxon>
        <taxon>Ichthyophonida</taxon>
        <taxon>Sphaeroforma</taxon>
    </lineage>
</organism>
<evidence type="ECO:0000256" key="4">
    <source>
        <dbReference type="ARBA" id="ARBA00022963"/>
    </source>
</evidence>
<keyword evidence="6" id="KW-0325">Glycoprotein</keyword>
<feature type="non-terminal residue" evidence="8">
    <location>
        <position position="1"/>
    </location>
</feature>
<accession>A0A0L0G8B5</accession>
<evidence type="ECO:0000256" key="5">
    <source>
        <dbReference type="ARBA" id="ARBA00023098"/>
    </source>
</evidence>
<name>A0A0L0G8B5_9EUKA</name>
<dbReference type="Gene3D" id="1.10.439.20">
    <property type="entry name" value="Phospholipase B-like, domain 2"/>
    <property type="match status" value="1"/>
</dbReference>
<comment type="function">
    <text evidence="7">Putative phospholipase.</text>
</comment>
<comment type="similarity">
    <text evidence="1 7">Belongs to the phospholipase B-like family.</text>
</comment>
<dbReference type="PANTHER" id="PTHR12370">
    <property type="entry name" value="PHOSPHOLIPASE B-RELATED"/>
    <property type="match status" value="1"/>
</dbReference>
<dbReference type="GO" id="GO:0005576">
    <property type="term" value="C:extracellular region"/>
    <property type="evidence" value="ECO:0007669"/>
    <property type="project" value="TreeGrafter"/>
</dbReference>
<evidence type="ECO:0000256" key="6">
    <source>
        <dbReference type="ARBA" id="ARBA00023180"/>
    </source>
</evidence>
<evidence type="ECO:0000256" key="3">
    <source>
        <dbReference type="ARBA" id="ARBA00022801"/>
    </source>
</evidence>